<dbReference type="OrthoDB" id="7658888at2"/>
<organism evidence="2 3">
    <name type="scientific">Salibaculum griseiflavum</name>
    <dbReference type="NCBI Taxonomy" id="1914409"/>
    <lineage>
        <taxon>Bacteria</taxon>
        <taxon>Pseudomonadati</taxon>
        <taxon>Pseudomonadota</taxon>
        <taxon>Alphaproteobacteria</taxon>
        <taxon>Rhodobacterales</taxon>
        <taxon>Roseobacteraceae</taxon>
        <taxon>Salibaculum</taxon>
    </lineage>
</organism>
<keyword evidence="3" id="KW-1185">Reference proteome</keyword>
<dbReference type="RefSeq" id="WP_109388399.1">
    <property type="nucleotide sequence ID" value="NZ_QETF01000006.1"/>
</dbReference>
<proteinExistence type="predicted"/>
<accession>A0A2V1P7X0</accession>
<evidence type="ECO:0000256" key="1">
    <source>
        <dbReference type="SAM" id="MobiDB-lite"/>
    </source>
</evidence>
<gene>
    <name evidence="2" type="ORF">DFK10_07980</name>
</gene>
<feature type="compositionally biased region" description="Basic and acidic residues" evidence="1">
    <location>
        <begin position="125"/>
        <end position="134"/>
    </location>
</feature>
<dbReference type="AlphaFoldDB" id="A0A2V1P7X0"/>
<comment type="caution">
    <text evidence="2">The sequence shown here is derived from an EMBL/GenBank/DDBJ whole genome shotgun (WGS) entry which is preliminary data.</text>
</comment>
<sequence>MQAYEYKVVPAPKKGVKAKGVKGAEARFAHALQLVMNDMGAEGWEYQRTDTLPCEERQGLTGKTTQFRHVLIFRRLLNDEAGAADDMPLIEDHSADSPNDVPSEEANVSEEAAHDSPTDPDISSEDQRRSSASA</sequence>
<evidence type="ECO:0000313" key="3">
    <source>
        <dbReference type="Proteomes" id="UP000245293"/>
    </source>
</evidence>
<feature type="region of interest" description="Disordered" evidence="1">
    <location>
        <begin position="85"/>
        <end position="134"/>
    </location>
</feature>
<evidence type="ECO:0000313" key="2">
    <source>
        <dbReference type="EMBL" id="PWG17312.1"/>
    </source>
</evidence>
<dbReference type="EMBL" id="QETF01000006">
    <property type="protein sequence ID" value="PWG17312.1"/>
    <property type="molecule type" value="Genomic_DNA"/>
</dbReference>
<reference evidence="3" key="1">
    <citation type="submission" date="2018-05" db="EMBL/GenBank/DDBJ databases">
        <authorList>
            <person name="Du Z."/>
            <person name="Wang X."/>
        </authorList>
    </citation>
    <scope>NUCLEOTIDE SEQUENCE [LARGE SCALE GENOMIC DNA]</scope>
    <source>
        <strain evidence="3">WDS4C29</strain>
    </source>
</reference>
<name>A0A2V1P7X0_9RHOB</name>
<protein>
    <submittedName>
        <fullName evidence="2">DUF4177 domain-containing protein</fullName>
    </submittedName>
</protein>
<dbReference type="Proteomes" id="UP000245293">
    <property type="component" value="Unassembled WGS sequence"/>
</dbReference>